<dbReference type="InterPro" id="IPR003591">
    <property type="entry name" value="Leu-rich_rpt_typical-subtyp"/>
</dbReference>
<dbReference type="PANTHER" id="PTHR46652">
    <property type="entry name" value="LEUCINE-RICH REPEAT AND IQ DOMAIN-CONTAINING PROTEIN 1-RELATED"/>
    <property type="match status" value="1"/>
</dbReference>
<evidence type="ECO:0000259" key="5">
    <source>
        <dbReference type="SMART" id="SM00446"/>
    </source>
</evidence>
<dbReference type="Pfam" id="PF12799">
    <property type="entry name" value="LRR_4"/>
    <property type="match status" value="1"/>
</dbReference>
<comment type="caution">
    <text evidence="6">The sequence shown here is derived from an EMBL/GenBank/DDBJ whole genome shotgun (WGS) entry which is preliminary data.</text>
</comment>
<dbReference type="Proteomes" id="UP000692954">
    <property type="component" value="Unassembled WGS sequence"/>
</dbReference>
<dbReference type="PROSITE" id="PS51450">
    <property type="entry name" value="LRR"/>
    <property type="match status" value="14"/>
</dbReference>
<dbReference type="OrthoDB" id="1517790at2759"/>
<proteinExistence type="predicted"/>
<keyword evidence="1" id="KW-0433">Leucine-rich repeat</keyword>
<dbReference type="Pfam" id="PF14580">
    <property type="entry name" value="LRR_9"/>
    <property type="match status" value="3"/>
</dbReference>
<keyword evidence="4" id="KW-0732">Signal</keyword>
<evidence type="ECO:0000256" key="4">
    <source>
        <dbReference type="SAM" id="SignalP"/>
    </source>
</evidence>
<sequence length="1600" mass="185199">MKTLILIVLICYSGSQMLRGSSKSLIEEEQTIVQSEQEDQSFYVGTNDISGETLQGKENGEIDASLAVFKSDDNPMIYIEESVTSSNQAENLEQQESLKIDKIDDEIQAQELPEVKNDQANFVDKAIVMDPESDQQESQNNQTDVVLNIASKTESLTSSDVNKKHIYVYNPLAKKPFVGIKFPPMPVTKDHNYLSNSETLTIKLPAWSEQSNHRVEDDLEFFQFIRRIKPQILQHLMCQQMNIDLIQIFNIFFQNCQNLKNIQQQIMQQEEKKKGDSGKMEIIKIMNGFTDKEWNHLDKIERIELTLEDFGRMNVVQVFKNLKSLTLINVGIAAIEGLDDLTKLEELNLNENSITKLGGLKGIVNIKSIYISHNAIQKLEGLENLVKLETLWLCDNKIDAIQNLENLVNLKQLWLAANQISYLRTSLDRLKNLHDLNISGNKICSFKEALNLNRLPNLRVLAFYDPHFGDNPICNLCNYQTYVLYHLRNIFKLDTLIISDEQKSFAEGTFMKKKMYYNMRIKTMQRTFSTLCKLLKKGKKIKTDSLCEDISNLNIKLAQEADKDRQQLLENKQEEYENQNDIYNSIKKKVYEYCNQSIHKLITELETGGNIRLEEGKTNEKWYVSCVDLINSRFHSENMAKYGIKDIQIKRVVRIHNKFIRNKFEEKMESLVDVSNQSHKKSLEYLFYGVDPNFQSEIYNVIEEGFRCCQESKSIGLSAYTPLVNSILGADASRIQYILNGQDHNQKLNKRFIKRRLYYQKYNVIPPGVLLICKVLMIKSVPDSKYPYFNPEQPWSEMFQKQSIDGRQYQDEYTVYRVMENDPKHKLWFVLDNNLVLPEYFAEFEYVMQSPLQNKIADFGSALGVLEQEEDDFITPANTNQQKESINDMYNQLADDLNTYQFENLEEYPTYELKAQDLDRSECASLKPALINYFKYCLSRSTLYELNPNLVGTPDLNDILKNQTQFLNLSNCCVQDITFVKGQFHTLILSYNKISTITGLNELPNLVRLDLSHNEICNLNGLQHLNNLEVLDLTHNNIQDIDQIALLKYNAQLKYLCVVFNPINEYKETRKEIVMVLNNLKFLDHLPVTDEDKEKTTNQKQLITTAMLQTFSKVQMDWRQNIQSVMITHQKLSSMKGLEGLVQLRHLNLGHNKIAQITSIQDSVLLEELNLEKNSIIQIQELDNMQYLKKLELGGNRISIIEGISNLINLMQLSLEDNAILHLRDFPDLKSLMEIYLGNNNITNQKEINNIKHLQKLIILDLSGNPFARDTNYRAYVLYVIPKLKVLDGISIEASEQQMAKNLYTGRLTEEILYSRLQGQSANKITELCLQNCELRDFDDVFNVQQFPQLVELDLSHNLFTSTKMLGFLPQLKILILASNKIDTLLCPNDINQKKGLNGCQQLQILDISQNCLKEFNGLQFCLLKELKIMKCEKNEIVRVDFLDNLKQLKELDLNQNKVRQFDPQSFGGSNPIRCLKIDGNGLKNFQNIQKLYKLLHLFANSNRINDLPDIEHLVPLTQLKELELVGNSLSRRPGYRQMVLRKLPTILYLDGREVTQEERERLELVDRQAVLPTMQIQQQPNTKVPVKLSSINFDGIFSK</sequence>
<evidence type="ECO:0000256" key="2">
    <source>
        <dbReference type="ARBA" id="ARBA00022737"/>
    </source>
</evidence>
<dbReference type="InterPro" id="IPR001611">
    <property type="entry name" value="Leu-rich_rpt"/>
</dbReference>
<feature type="domain" description="U2A'/phosphoprotein 32 family A C-terminal" evidence="5">
    <location>
        <begin position="1533"/>
        <end position="1551"/>
    </location>
</feature>
<evidence type="ECO:0000256" key="3">
    <source>
        <dbReference type="SAM" id="Coils"/>
    </source>
</evidence>
<dbReference type="SMART" id="SM00369">
    <property type="entry name" value="LRR_TYP"/>
    <property type="match status" value="10"/>
</dbReference>
<evidence type="ECO:0000256" key="1">
    <source>
        <dbReference type="ARBA" id="ARBA00022614"/>
    </source>
</evidence>
<keyword evidence="7" id="KW-1185">Reference proteome</keyword>
<feature type="chain" id="PRO_5035938217" description="U2A'/phosphoprotein 32 family A C-terminal domain-containing protein" evidence="4">
    <location>
        <begin position="21"/>
        <end position="1600"/>
    </location>
</feature>
<keyword evidence="3" id="KW-0175">Coiled coil</keyword>
<feature type="coiled-coil region" evidence="3">
    <location>
        <begin position="558"/>
        <end position="589"/>
    </location>
</feature>
<reference evidence="6" key="1">
    <citation type="submission" date="2021-01" db="EMBL/GenBank/DDBJ databases">
        <authorList>
            <consortium name="Genoscope - CEA"/>
            <person name="William W."/>
        </authorList>
    </citation>
    <scope>NUCLEOTIDE SEQUENCE</scope>
</reference>
<name>A0A8S1N682_9CILI</name>
<dbReference type="InterPro" id="IPR050836">
    <property type="entry name" value="SDS22/Internalin_LRR"/>
</dbReference>
<dbReference type="PANTHER" id="PTHR46652:SF3">
    <property type="entry name" value="LEUCINE-RICH REPEAT-CONTAINING PROTEIN 9"/>
    <property type="match status" value="1"/>
</dbReference>
<evidence type="ECO:0000313" key="7">
    <source>
        <dbReference type="Proteomes" id="UP000692954"/>
    </source>
</evidence>
<accession>A0A8S1N682</accession>
<feature type="signal peptide" evidence="4">
    <location>
        <begin position="1"/>
        <end position="20"/>
    </location>
</feature>
<organism evidence="6 7">
    <name type="scientific">Paramecium sonneborni</name>
    <dbReference type="NCBI Taxonomy" id="65129"/>
    <lineage>
        <taxon>Eukaryota</taxon>
        <taxon>Sar</taxon>
        <taxon>Alveolata</taxon>
        <taxon>Ciliophora</taxon>
        <taxon>Intramacronucleata</taxon>
        <taxon>Oligohymenophorea</taxon>
        <taxon>Peniculida</taxon>
        <taxon>Parameciidae</taxon>
        <taxon>Paramecium</taxon>
    </lineage>
</organism>
<dbReference type="InterPro" id="IPR003603">
    <property type="entry name" value="U2A'_phosphoprotein32A_C"/>
</dbReference>
<dbReference type="InterPro" id="IPR025875">
    <property type="entry name" value="Leu-rich_rpt_4"/>
</dbReference>
<feature type="domain" description="U2A'/phosphoprotein 32 family A C-terminal" evidence="5">
    <location>
        <begin position="1270"/>
        <end position="1288"/>
    </location>
</feature>
<dbReference type="EMBL" id="CAJJDN010000047">
    <property type="protein sequence ID" value="CAD8084565.1"/>
    <property type="molecule type" value="Genomic_DNA"/>
</dbReference>
<dbReference type="SMART" id="SM00446">
    <property type="entry name" value="LRRcap"/>
    <property type="match status" value="2"/>
</dbReference>
<protein>
    <recommendedName>
        <fullName evidence="5">U2A'/phosphoprotein 32 family A C-terminal domain-containing protein</fullName>
    </recommendedName>
</protein>
<keyword evidence="2" id="KW-0677">Repeat</keyword>
<gene>
    <name evidence="6" type="ORF">PSON_ATCC_30995.1.T0470050</name>
</gene>
<dbReference type="SMART" id="SM00365">
    <property type="entry name" value="LRR_SD22"/>
    <property type="match status" value="17"/>
</dbReference>
<evidence type="ECO:0000313" key="6">
    <source>
        <dbReference type="EMBL" id="CAD8084565.1"/>
    </source>
</evidence>